<dbReference type="SUPFAM" id="SSF56672">
    <property type="entry name" value="DNA/RNA polymerases"/>
    <property type="match status" value="1"/>
</dbReference>
<dbReference type="InterPro" id="IPR052343">
    <property type="entry name" value="Retrotransposon-Effector_Assoc"/>
</dbReference>
<protein>
    <recommendedName>
        <fullName evidence="1">Reverse transcriptase domain-containing protein</fullName>
    </recommendedName>
</protein>
<dbReference type="Pfam" id="PF00078">
    <property type="entry name" value="RVT_1"/>
    <property type="match status" value="1"/>
</dbReference>
<dbReference type="PANTHER" id="PTHR46890">
    <property type="entry name" value="NON-LTR RETROLELEMENT REVERSE TRANSCRIPTASE-LIKE PROTEIN-RELATED"/>
    <property type="match status" value="1"/>
</dbReference>
<proteinExistence type="predicted"/>
<comment type="caution">
    <text evidence="2">The sequence shown here is derived from an EMBL/GenBank/DDBJ whole genome shotgun (WGS) entry which is preliminary data.</text>
</comment>
<accession>A0A2I0JIM0</accession>
<sequence length="193" mass="21990">MGTQLLVKRHEEGKLQINFYEGLIGRKDDCIRGVSASMLSSILKRKVPLSKYHMLLSPIADAEIKEALFSMGNDKSPGPDGFTAFFYKHAWHIVQKDVTSVVQHFFSSGKLRREINSTIIALVPKKEKVDCMKDFRPISCCNVVYKCITKVLANRLKEVLPDIISLNQTTFVQGRRISDNVLLAHELVRNYHR</sequence>
<feature type="domain" description="Reverse transcriptase" evidence="1">
    <location>
        <begin position="123"/>
        <end position="184"/>
    </location>
</feature>
<keyword evidence="3" id="KW-1185">Reference proteome</keyword>
<dbReference type="InterPro" id="IPR043502">
    <property type="entry name" value="DNA/RNA_pol_sf"/>
</dbReference>
<dbReference type="InterPro" id="IPR000477">
    <property type="entry name" value="RT_dom"/>
</dbReference>
<dbReference type="Proteomes" id="UP000233551">
    <property type="component" value="Unassembled WGS sequence"/>
</dbReference>
<dbReference type="STRING" id="22663.A0A2I0JIM0"/>
<dbReference type="EMBL" id="PGOL01001624">
    <property type="protein sequence ID" value="PKI56117.1"/>
    <property type="molecule type" value="Genomic_DNA"/>
</dbReference>
<reference evidence="2 3" key="1">
    <citation type="submission" date="2017-11" db="EMBL/GenBank/DDBJ databases">
        <title>De-novo sequencing of pomegranate (Punica granatum L.) genome.</title>
        <authorList>
            <person name="Akparov Z."/>
            <person name="Amiraslanov A."/>
            <person name="Hajiyeva S."/>
            <person name="Abbasov M."/>
            <person name="Kaur K."/>
            <person name="Hamwieh A."/>
            <person name="Solovyev V."/>
            <person name="Salamov A."/>
            <person name="Braich B."/>
            <person name="Kosarev P."/>
            <person name="Mahmoud A."/>
            <person name="Hajiyev E."/>
            <person name="Babayeva S."/>
            <person name="Izzatullayeva V."/>
            <person name="Mammadov A."/>
            <person name="Mammadov A."/>
            <person name="Sharifova S."/>
            <person name="Ojaghi J."/>
            <person name="Eynullazada K."/>
            <person name="Bayramov B."/>
            <person name="Abdulazimova A."/>
            <person name="Shahmuradov I."/>
        </authorList>
    </citation>
    <scope>NUCLEOTIDE SEQUENCE [LARGE SCALE GENOMIC DNA]</scope>
    <source>
        <strain evidence="3">cv. AG2017</strain>
        <tissue evidence="2">Leaf</tissue>
    </source>
</reference>
<evidence type="ECO:0000313" key="2">
    <source>
        <dbReference type="EMBL" id="PKI56117.1"/>
    </source>
</evidence>
<dbReference type="AlphaFoldDB" id="A0A2I0JIM0"/>
<gene>
    <name evidence="2" type="ORF">CRG98_023471</name>
</gene>
<name>A0A2I0JIM0_PUNGR</name>
<evidence type="ECO:0000313" key="3">
    <source>
        <dbReference type="Proteomes" id="UP000233551"/>
    </source>
</evidence>
<organism evidence="2 3">
    <name type="scientific">Punica granatum</name>
    <name type="common">Pomegranate</name>
    <dbReference type="NCBI Taxonomy" id="22663"/>
    <lineage>
        <taxon>Eukaryota</taxon>
        <taxon>Viridiplantae</taxon>
        <taxon>Streptophyta</taxon>
        <taxon>Embryophyta</taxon>
        <taxon>Tracheophyta</taxon>
        <taxon>Spermatophyta</taxon>
        <taxon>Magnoliopsida</taxon>
        <taxon>eudicotyledons</taxon>
        <taxon>Gunneridae</taxon>
        <taxon>Pentapetalae</taxon>
        <taxon>rosids</taxon>
        <taxon>malvids</taxon>
        <taxon>Myrtales</taxon>
        <taxon>Lythraceae</taxon>
        <taxon>Punica</taxon>
    </lineage>
</organism>
<evidence type="ECO:0000259" key="1">
    <source>
        <dbReference type="Pfam" id="PF00078"/>
    </source>
</evidence>
<dbReference type="PANTHER" id="PTHR46890:SF48">
    <property type="entry name" value="RNA-DIRECTED DNA POLYMERASE"/>
    <property type="match status" value="1"/>
</dbReference>